<accession>A0ABQ9Y5N6</accession>
<dbReference type="Proteomes" id="UP001281761">
    <property type="component" value="Unassembled WGS sequence"/>
</dbReference>
<gene>
    <name evidence="2" type="ORF">BLNAU_6071</name>
</gene>
<evidence type="ECO:0000313" key="2">
    <source>
        <dbReference type="EMBL" id="KAK2959055.1"/>
    </source>
</evidence>
<evidence type="ECO:0000256" key="1">
    <source>
        <dbReference type="SAM" id="SignalP"/>
    </source>
</evidence>
<evidence type="ECO:0000313" key="3">
    <source>
        <dbReference type="Proteomes" id="UP001281761"/>
    </source>
</evidence>
<comment type="caution">
    <text evidence="2">The sequence shown here is derived from an EMBL/GenBank/DDBJ whole genome shotgun (WGS) entry which is preliminary data.</text>
</comment>
<reference evidence="2 3" key="1">
    <citation type="journal article" date="2022" name="bioRxiv">
        <title>Genomics of Preaxostyla Flagellates Illuminates Evolutionary Transitions and the Path Towards Mitochondrial Loss.</title>
        <authorList>
            <person name="Novak L.V.F."/>
            <person name="Treitli S.C."/>
            <person name="Pyrih J."/>
            <person name="Halakuc P."/>
            <person name="Pipaliya S.V."/>
            <person name="Vacek V."/>
            <person name="Brzon O."/>
            <person name="Soukal P."/>
            <person name="Eme L."/>
            <person name="Dacks J.B."/>
            <person name="Karnkowska A."/>
            <person name="Elias M."/>
            <person name="Hampl V."/>
        </authorList>
    </citation>
    <scope>NUCLEOTIDE SEQUENCE [LARGE SCALE GENOMIC DNA]</scope>
    <source>
        <strain evidence="2">NAU3</strain>
        <tissue evidence="2">Gut</tissue>
    </source>
</reference>
<dbReference type="EMBL" id="JARBJD010000033">
    <property type="protein sequence ID" value="KAK2959055.1"/>
    <property type="molecule type" value="Genomic_DNA"/>
</dbReference>
<name>A0ABQ9Y5N6_9EUKA</name>
<keyword evidence="3" id="KW-1185">Reference proteome</keyword>
<protein>
    <recommendedName>
        <fullName evidence="4">Secreted protein</fullName>
    </recommendedName>
</protein>
<feature type="signal peptide" evidence="1">
    <location>
        <begin position="1"/>
        <end position="31"/>
    </location>
</feature>
<organism evidence="2 3">
    <name type="scientific">Blattamonas nauphoetae</name>
    <dbReference type="NCBI Taxonomy" id="2049346"/>
    <lineage>
        <taxon>Eukaryota</taxon>
        <taxon>Metamonada</taxon>
        <taxon>Preaxostyla</taxon>
        <taxon>Oxymonadida</taxon>
        <taxon>Blattamonas</taxon>
    </lineage>
</organism>
<sequence length="107" mass="12153">MCPTFWPFPSRPYVCSSWLRLFPILRLRVLCVDEFAQPTLPCLRSCSLAISTTHSDVVFCCDGNGLQRQYPHNSTFARISTSQSRRADQTTRCGVWIRTSVHGAENV</sequence>
<evidence type="ECO:0008006" key="4">
    <source>
        <dbReference type="Google" id="ProtNLM"/>
    </source>
</evidence>
<keyword evidence="1" id="KW-0732">Signal</keyword>
<proteinExistence type="predicted"/>
<feature type="chain" id="PRO_5046424030" description="Secreted protein" evidence="1">
    <location>
        <begin position="32"/>
        <end position="107"/>
    </location>
</feature>